<dbReference type="PROSITE" id="PS01359">
    <property type="entry name" value="ZF_PHD_1"/>
    <property type="match status" value="1"/>
</dbReference>
<organism evidence="20 21">
    <name type="scientific">Tribolium castaneum</name>
    <name type="common">Red flour beetle</name>
    <dbReference type="NCBI Taxonomy" id="7070"/>
    <lineage>
        <taxon>Eukaryota</taxon>
        <taxon>Metazoa</taxon>
        <taxon>Ecdysozoa</taxon>
        <taxon>Arthropoda</taxon>
        <taxon>Hexapoda</taxon>
        <taxon>Insecta</taxon>
        <taxon>Pterygota</taxon>
        <taxon>Neoptera</taxon>
        <taxon>Endopterygota</taxon>
        <taxon>Coleoptera</taxon>
        <taxon>Polyphaga</taxon>
        <taxon>Cucujiformia</taxon>
        <taxon>Tenebrionidae</taxon>
        <taxon>Tenebrionidae incertae sedis</taxon>
        <taxon>Tribolium</taxon>
    </lineage>
</organism>
<name>D2A4S4_TRICA</name>
<evidence type="ECO:0000256" key="2">
    <source>
        <dbReference type="ARBA" id="ARBA00022491"/>
    </source>
</evidence>
<feature type="domain" description="PHD-type" evidence="19">
    <location>
        <begin position="53"/>
        <end position="102"/>
    </location>
</feature>
<dbReference type="FunFam" id="3.30.40.10:FF:000154">
    <property type="entry name" value="PHD finger protein 12"/>
    <property type="match status" value="1"/>
</dbReference>
<feature type="region of interest" description="Disordered" evidence="17">
    <location>
        <begin position="107"/>
        <end position="128"/>
    </location>
</feature>
<comment type="subcellular location">
    <subcellularLocation>
        <location evidence="1">Nucleus</location>
    </subcellularLocation>
</comment>
<evidence type="ECO:0000259" key="19">
    <source>
        <dbReference type="PROSITE" id="PS50016"/>
    </source>
</evidence>
<keyword evidence="2" id="KW-0678">Repressor</keyword>
<dbReference type="AlphaFoldDB" id="D2A4S4"/>
<dbReference type="InterPro" id="IPR008984">
    <property type="entry name" value="SMAD_FHA_dom_sf"/>
</dbReference>
<evidence type="ECO:0000256" key="4">
    <source>
        <dbReference type="ARBA" id="ARBA00022553"/>
    </source>
</evidence>
<evidence type="ECO:0000256" key="16">
    <source>
        <dbReference type="PROSITE-ProRule" id="PRU00146"/>
    </source>
</evidence>
<dbReference type="Gene3D" id="2.60.200.20">
    <property type="match status" value="1"/>
</dbReference>
<evidence type="ECO:0000256" key="1">
    <source>
        <dbReference type="ARBA" id="ARBA00004123"/>
    </source>
</evidence>
<dbReference type="Gene3D" id="6.10.20.60">
    <property type="entry name" value="PHD finger protein 12"/>
    <property type="match status" value="1"/>
</dbReference>
<feature type="domain" description="FHA" evidence="18">
    <location>
        <begin position="554"/>
        <end position="608"/>
    </location>
</feature>
<feature type="compositionally biased region" description="Polar residues" evidence="17">
    <location>
        <begin position="107"/>
        <end position="118"/>
    </location>
</feature>
<dbReference type="PROSITE" id="PS50006">
    <property type="entry name" value="FHA_DOMAIN"/>
    <property type="match status" value="1"/>
</dbReference>
<evidence type="ECO:0000256" key="10">
    <source>
        <dbReference type="ARBA" id="ARBA00023015"/>
    </source>
</evidence>
<dbReference type="OMA" id="CHTCKCK"/>
<keyword evidence="10" id="KW-0805">Transcription regulation</keyword>
<evidence type="ECO:0000256" key="12">
    <source>
        <dbReference type="ARBA" id="ARBA00023242"/>
    </source>
</evidence>
<reference evidence="20 21" key="1">
    <citation type="journal article" date="2008" name="Nature">
        <title>The genome of the model beetle and pest Tribolium castaneum.</title>
        <authorList>
            <consortium name="Tribolium Genome Sequencing Consortium"/>
            <person name="Richards S."/>
            <person name="Gibbs R.A."/>
            <person name="Weinstock G.M."/>
            <person name="Brown S.J."/>
            <person name="Denell R."/>
            <person name="Beeman R.W."/>
            <person name="Gibbs R."/>
            <person name="Beeman R.W."/>
            <person name="Brown S.J."/>
            <person name="Bucher G."/>
            <person name="Friedrich M."/>
            <person name="Grimmelikhuijzen C.J."/>
            <person name="Klingler M."/>
            <person name="Lorenzen M."/>
            <person name="Richards S."/>
            <person name="Roth S."/>
            <person name="Schroder R."/>
            <person name="Tautz D."/>
            <person name="Zdobnov E.M."/>
            <person name="Muzny D."/>
            <person name="Gibbs R.A."/>
            <person name="Weinstock G.M."/>
            <person name="Attaway T."/>
            <person name="Bell S."/>
            <person name="Buhay C.J."/>
            <person name="Chandrabose M.N."/>
            <person name="Chavez D."/>
            <person name="Clerk-Blankenburg K.P."/>
            <person name="Cree A."/>
            <person name="Dao M."/>
            <person name="Davis C."/>
            <person name="Chacko J."/>
            <person name="Dinh H."/>
            <person name="Dugan-Rocha S."/>
            <person name="Fowler G."/>
            <person name="Garner T.T."/>
            <person name="Garnes J."/>
            <person name="Gnirke A."/>
            <person name="Hawes A."/>
            <person name="Hernandez J."/>
            <person name="Hines S."/>
            <person name="Holder M."/>
            <person name="Hume J."/>
            <person name="Jhangiani S.N."/>
            <person name="Joshi V."/>
            <person name="Khan Z.M."/>
            <person name="Jackson L."/>
            <person name="Kovar C."/>
            <person name="Kowis A."/>
            <person name="Lee S."/>
            <person name="Lewis L.R."/>
            <person name="Margolis J."/>
            <person name="Morgan M."/>
            <person name="Nazareth L.V."/>
            <person name="Nguyen N."/>
            <person name="Okwuonu G."/>
            <person name="Parker D."/>
            <person name="Richards S."/>
            <person name="Ruiz S.J."/>
            <person name="Santibanez J."/>
            <person name="Savard J."/>
            <person name="Scherer S.E."/>
            <person name="Schneider B."/>
            <person name="Sodergren E."/>
            <person name="Tautz D."/>
            <person name="Vattahil S."/>
            <person name="Villasana D."/>
            <person name="White C.S."/>
            <person name="Wright R."/>
            <person name="Park Y."/>
            <person name="Beeman R.W."/>
            <person name="Lord J."/>
            <person name="Oppert B."/>
            <person name="Lorenzen M."/>
            <person name="Brown S."/>
            <person name="Wang L."/>
            <person name="Savard J."/>
            <person name="Tautz D."/>
            <person name="Richards S."/>
            <person name="Weinstock G."/>
            <person name="Gibbs R.A."/>
            <person name="Liu Y."/>
            <person name="Worley K."/>
            <person name="Weinstock G."/>
            <person name="Elsik C.G."/>
            <person name="Reese J.T."/>
            <person name="Elhaik E."/>
            <person name="Landan G."/>
            <person name="Graur D."/>
            <person name="Arensburger P."/>
            <person name="Atkinson P."/>
            <person name="Beeman R.W."/>
            <person name="Beidler J."/>
            <person name="Brown S.J."/>
            <person name="Demuth J.P."/>
            <person name="Drury D.W."/>
            <person name="Du Y.Z."/>
            <person name="Fujiwara H."/>
            <person name="Lorenzen M."/>
            <person name="Maselli V."/>
            <person name="Osanai M."/>
            <person name="Park Y."/>
            <person name="Robertson H.M."/>
            <person name="Tu Z."/>
            <person name="Wang J.J."/>
            <person name="Wang S."/>
            <person name="Richards S."/>
            <person name="Song H."/>
            <person name="Zhang L."/>
            <person name="Sodergren E."/>
            <person name="Werner D."/>
            <person name="Stanke M."/>
            <person name="Morgenstern B."/>
            <person name="Solovyev V."/>
            <person name="Kosarev P."/>
            <person name="Brown G."/>
            <person name="Chen H.C."/>
            <person name="Ermolaeva O."/>
            <person name="Hlavina W."/>
            <person name="Kapustin Y."/>
            <person name="Kiryutin B."/>
            <person name="Kitts P."/>
            <person name="Maglott D."/>
            <person name="Pruitt K."/>
            <person name="Sapojnikov V."/>
            <person name="Souvorov A."/>
            <person name="Mackey A.J."/>
            <person name="Waterhouse R.M."/>
            <person name="Wyder S."/>
            <person name="Zdobnov E.M."/>
            <person name="Zdobnov E.M."/>
            <person name="Wyder S."/>
            <person name="Kriventseva E.V."/>
            <person name="Kadowaki T."/>
            <person name="Bork P."/>
            <person name="Aranda M."/>
            <person name="Bao R."/>
            <person name="Beermann A."/>
            <person name="Berns N."/>
            <person name="Bolognesi R."/>
            <person name="Bonneton F."/>
            <person name="Bopp D."/>
            <person name="Brown S.J."/>
            <person name="Bucher G."/>
            <person name="Butts T."/>
            <person name="Chaumot A."/>
            <person name="Denell R.E."/>
            <person name="Ferrier D.E."/>
            <person name="Friedrich M."/>
            <person name="Gordon C.M."/>
            <person name="Jindra M."/>
            <person name="Klingler M."/>
            <person name="Lan Q."/>
            <person name="Lattorff H.M."/>
            <person name="Laudet V."/>
            <person name="von Levetsow C."/>
            <person name="Liu Z."/>
            <person name="Lutz R."/>
            <person name="Lynch J.A."/>
            <person name="da Fonseca R.N."/>
            <person name="Posnien N."/>
            <person name="Reuter R."/>
            <person name="Roth S."/>
            <person name="Savard J."/>
            <person name="Schinko J.B."/>
            <person name="Schmitt C."/>
            <person name="Schoppmeier M."/>
            <person name="Schroder R."/>
            <person name="Shippy T.D."/>
            <person name="Simonnet F."/>
            <person name="Marques-Souza H."/>
            <person name="Tautz D."/>
            <person name="Tomoyasu Y."/>
            <person name="Trauner J."/>
            <person name="Van der Zee M."/>
            <person name="Vervoort M."/>
            <person name="Wittkopp N."/>
            <person name="Wimmer E.A."/>
            <person name="Yang X."/>
            <person name="Jones A.K."/>
            <person name="Sattelle D.B."/>
            <person name="Ebert P.R."/>
            <person name="Nelson D."/>
            <person name="Scott J.G."/>
            <person name="Beeman R.W."/>
            <person name="Muthukrishnan S."/>
            <person name="Kramer K.J."/>
            <person name="Arakane Y."/>
            <person name="Beeman R.W."/>
            <person name="Zhu Q."/>
            <person name="Hogenkamp D."/>
            <person name="Dixit R."/>
            <person name="Oppert B."/>
            <person name="Jiang H."/>
            <person name="Zou Z."/>
            <person name="Marshall J."/>
            <person name="Elpidina E."/>
            <person name="Vinokurov K."/>
            <person name="Oppert C."/>
            <person name="Zou Z."/>
            <person name="Evans J."/>
            <person name="Lu Z."/>
            <person name="Zhao P."/>
            <person name="Sumathipala N."/>
            <person name="Altincicek B."/>
            <person name="Vilcinskas A."/>
            <person name="Williams M."/>
            <person name="Hultmark D."/>
            <person name="Hetru C."/>
            <person name="Jiang H."/>
            <person name="Grimmelikhuijzen C.J."/>
            <person name="Hauser F."/>
            <person name="Cazzamali G."/>
            <person name="Williamson M."/>
            <person name="Park Y."/>
            <person name="Li B."/>
            <person name="Tanaka Y."/>
            <person name="Predel R."/>
            <person name="Neupert S."/>
            <person name="Schachtner J."/>
            <person name="Verleyen P."/>
            <person name="Raible F."/>
            <person name="Bork P."/>
            <person name="Friedrich M."/>
            <person name="Walden K.K."/>
            <person name="Robertson H.M."/>
            <person name="Angeli S."/>
            <person name="Foret S."/>
            <person name="Bucher G."/>
            <person name="Schuetz S."/>
            <person name="Maleszka R."/>
            <person name="Wimmer E.A."/>
            <person name="Beeman R.W."/>
            <person name="Lorenzen M."/>
            <person name="Tomoyasu Y."/>
            <person name="Miller S.C."/>
            <person name="Grossmann D."/>
            <person name="Bucher G."/>
        </authorList>
    </citation>
    <scope>NUCLEOTIDE SEQUENCE [LARGE SCALE GENOMIC DNA]</scope>
    <source>
        <strain evidence="20 21">Georgia GA2</strain>
    </source>
</reference>
<feature type="region of interest" description="Disordered" evidence="17">
    <location>
        <begin position="23"/>
        <end position="52"/>
    </location>
</feature>
<dbReference type="InterPro" id="IPR019786">
    <property type="entry name" value="Zinc_finger_PHD-type_CS"/>
</dbReference>
<feature type="region of interest" description="Disordered" evidence="17">
    <location>
        <begin position="360"/>
        <end position="381"/>
    </location>
</feature>
<dbReference type="InterPro" id="IPR042163">
    <property type="entry name" value="PHF12"/>
</dbReference>
<dbReference type="PANTHER" id="PTHR46309:SF1">
    <property type="entry name" value="PHD FINGER PROTEIN 12"/>
    <property type="match status" value="1"/>
</dbReference>
<dbReference type="CDD" id="cd15533">
    <property type="entry name" value="PHD1_PHF12"/>
    <property type="match status" value="1"/>
</dbReference>
<keyword evidence="7 16" id="KW-0863">Zinc-finger</keyword>
<evidence type="ECO:0000256" key="6">
    <source>
        <dbReference type="ARBA" id="ARBA00022737"/>
    </source>
</evidence>
<keyword evidence="8" id="KW-0862">Zinc</keyword>
<dbReference type="OrthoDB" id="1919692at2759"/>
<evidence type="ECO:0000313" key="21">
    <source>
        <dbReference type="Proteomes" id="UP000007266"/>
    </source>
</evidence>
<keyword evidence="3" id="KW-1017">Isopeptide bond</keyword>
<dbReference type="GO" id="GO:0008270">
    <property type="term" value="F:zinc ion binding"/>
    <property type="evidence" value="ECO:0007669"/>
    <property type="project" value="UniProtKB-KW"/>
</dbReference>
<dbReference type="Proteomes" id="UP000007266">
    <property type="component" value="Linkage group 6"/>
</dbReference>
<accession>D2A4S4</accession>
<dbReference type="SMART" id="SM00240">
    <property type="entry name" value="FHA"/>
    <property type="match status" value="1"/>
</dbReference>
<dbReference type="GO" id="GO:0070822">
    <property type="term" value="C:Sin3-type complex"/>
    <property type="evidence" value="ECO:0000318"/>
    <property type="project" value="GO_Central"/>
</dbReference>
<keyword evidence="11" id="KW-0804">Transcription</keyword>
<dbReference type="SUPFAM" id="SSF49879">
    <property type="entry name" value="SMAD/FHA domain"/>
    <property type="match status" value="1"/>
</dbReference>
<dbReference type="KEGG" id="tca:100142070"/>
<dbReference type="InterPro" id="IPR013083">
    <property type="entry name" value="Znf_RING/FYVE/PHD"/>
</dbReference>
<reference evidence="20 21" key="2">
    <citation type="journal article" date="2010" name="Nucleic Acids Res.">
        <title>BeetleBase in 2010: revisions to provide comprehensive genomic information for Tribolium castaneum.</title>
        <authorList>
            <person name="Kim H.S."/>
            <person name="Murphy T."/>
            <person name="Xia J."/>
            <person name="Caragea D."/>
            <person name="Park Y."/>
            <person name="Beeman R.W."/>
            <person name="Lorenzen M.D."/>
            <person name="Butcher S."/>
            <person name="Manak J.R."/>
            <person name="Brown S.J."/>
        </authorList>
    </citation>
    <scope>GENOME REANNOTATION</scope>
    <source>
        <strain evidence="20 21">Georgia GA2</strain>
    </source>
</reference>
<keyword evidence="21" id="KW-1185">Reference proteome</keyword>
<evidence type="ECO:0000313" key="20">
    <source>
        <dbReference type="EMBL" id="EFA05187.1"/>
    </source>
</evidence>
<keyword evidence="9" id="KW-0832">Ubl conjugation</keyword>
<evidence type="ECO:0000256" key="9">
    <source>
        <dbReference type="ARBA" id="ARBA00022843"/>
    </source>
</evidence>
<keyword evidence="6" id="KW-0677">Repeat</keyword>
<feature type="domain" description="PHD-type" evidence="19">
    <location>
        <begin position="195"/>
        <end position="245"/>
    </location>
</feature>
<keyword evidence="5" id="KW-0479">Metal-binding</keyword>
<dbReference type="InterPro" id="IPR031966">
    <property type="entry name" value="PHF12_MRG-bd"/>
</dbReference>
<proteinExistence type="predicted"/>
<evidence type="ECO:0000259" key="18">
    <source>
        <dbReference type="PROSITE" id="PS50006"/>
    </source>
</evidence>
<dbReference type="FunCoup" id="D2A4S4">
    <property type="interactions" value="1408"/>
</dbReference>
<dbReference type="Pfam" id="PF16737">
    <property type="entry name" value="PHF12_MRG_bd"/>
    <property type="match status" value="1"/>
</dbReference>
<evidence type="ECO:0000256" key="7">
    <source>
        <dbReference type="ARBA" id="ARBA00022771"/>
    </source>
</evidence>
<dbReference type="PANTHER" id="PTHR46309">
    <property type="entry name" value="PHD FINGER PROTEIN 12"/>
    <property type="match status" value="1"/>
</dbReference>
<protein>
    <recommendedName>
        <fullName evidence="14">PHD finger protein 12</fullName>
    </recommendedName>
    <alternativeName>
        <fullName evidence="15">PHD factor 1</fullName>
    </alternativeName>
</protein>
<dbReference type="InterPro" id="IPR001965">
    <property type="entry name" value="Znf_PHD"/>
</dbReference>
<dbReference type="InterPro" id="IPR038098">
    <property type="entry name" value="PHF12_MRG-bd_sf"/>
</dbReference>
<dbReference type="Gene3D" id="3.30.40.10">
    <property type="entry name" value="Zinc/RING finger domain, C3HC4 (zinc finger)"/>
    <property type="match status" value="2"/>
</dbReference>
<dbReference type="EMBL" id="KQ971344">
    <property type="protein sequence ID" value="EFA05187.1"/>
    <property type="molecule type" value="Genomic_DNA"/>
</dbReference>
<dbReference type="InterPro" id="IPR000253">
    <property type="entry name" value="FHA_dom"/>
</dbReference>
<dbReference type="Pfam" id="PF00498">
    <property type="entry name" value="FHA"/>
    <property type="match status" value="1"/>
</dbReference>
<dbReference type="STRING" id="7070.D2A4S4"/>
<dbReference type="InterPro" id="IPR011011">
    <property type="entry name" value="Znf_FYVE_PHD"/>
</dbReference>
<keyword evidence="12" id="KW-0539">Nucleus</keyword>
<sequence>MASIEYDLDTSGGLMDQIQALIAPPQSEDTKSRKGATATEHPYFKRPGKGHNHDSCDACGEGGDLICCDKCPSSFHLQCHDPPLEEKDIPSGEWLCHSCKYAKKSNAPQTRNKRSASTPAGKAPKKAKVSPMDLLIQAASSMNPKQFDLPRSMSVPCIFPGTDKVEAPYSRNGRKSMKVHKDHEKKQDATIFLPAKKCHECRKSCRVAPLISCDFCSLYFHMDCLDPPLTTPPSGRWMCPNHVEHYLDSKLLTSISATERIKLWDKFNGPVDQDAIRLEFFRKIHSKNPPFRVKIKLASKNRVKVPAMVKYHYRKPVKLLPSLKDVLRLESVLNNREQMVEDAVKCEDVEVVQSLCNGPEDQTCDKSTDENTNNTQEDDTKEDFCRNGCIKNEVMNGATVDQKDNIFLPDVVSDITNEVEVELKQLDDRLVKLLAYQRIQHLLNQPNNSANLNLYLPSNLQSKLRHMPMPSELLTPADIERISRVFSSPKKKIKPKSALRARAMMCPVVSPHFYNVRTSEVSPNDVRHDDSFLGFRPTVSARYPEAVAMRYRVLNVGKGSSNDVDLERFGHCNNISARHAIIFYDEFTKNFELINYSSHGTFVNNVLFSNDTNTERPKQCEGKIVPLEVQVREIIDRRRKVVRQRKNSFEAKMTAIDNMDTMECCCTNVGESSSRIGWEGSAILNHGSLLRFGCVSFVFSIVDCAA</sequence>
<dbReference type="HOGENOM" id="CLU_015009_1_0_1"/>
<dbReference type="PROSITE" id="PS50016">
    <property type="entry name" value="ZF_PHD_2"/>
    <property type="match status" value="2"/>
</dbReference>
<dbReference type="GO" id="GO:0005634">
    <property type="term" value="C:nucleus"/>
    <property type="evidence" value="ECO:0000318"/>
    <property type="project" value="GO_Central"/>
</dbReference>
<comment type="subunit">
    <text evidence="13">Component of SIN3 complexes. Interacts with SIN3A in a complex composed of HDAC1, SAP30 and SIN3A. Component of the SIN3B complex, which includes SIN3B, HDAC2 or HDAC1, PHF12 and MORF4L1; interacts directly with all subunits. Interacts with TLE5.</text>
</comment>
<evidence type="ECO:0000256" key="17">
    <source>
        <dbReference type="SAM" id="MobiDB-lite"/>
    </source>
</evidence>
<evidence type="ECO:0000256" key="13">
    <source>
        <dbReference type="ARBA" id="ARBA00065785"/>
    </source>
</evidence>
<evidence type="ECO:0000256" key="14">
    <source>
        <dbReference type="ARBA" id="ARBA00068755"/>
    </source>
</evidence>
<dbReference type="FunFam" id="3.30.40.10:FF:000164">
    <property type="entry name" value="PHD finger protein 12"/>
    <property type="match status" value="1"/>
</dbReference>
<dbReference type="InterPro" id="IPR019787">
    <property type="entry name" value="Znf_PHD-finger"/>
</dbReference>
<gene>
    <name evidence="20" type="primary">AUGUSTUS-3.0.2_15317</name>
    <name evidence="20" type="ORF">TcasGA2_TC015317</name>
</gene>
<evidence type="ECO:0000256" key="15">
    <source>
        <dbReference type="ARBA" id="ARBA00076589"/>
    </source>
</evidence>
<keyword evidence="4" id="KW-0597">Phosphoprotein</keyword>
<dbReference type="PhylomeDB" id="D2A4S4"/>
<dbReference type="SUPFAM" id="SSF57903">
    <property type="entry name" value="FYVE/PHD zinc finger"/>
    <property type="match status" value="2"/>
</dbReference>
<dbReference type="SMART" id="SM00249">
    <property type="entry name" value="PHD"/>
    <property type="match status" value="2"/>
</dbReference>
<dbReference type="InParanoid" id="D2A4S4"/>
<dbReference type="Pfam" id="PF00628">
    <property type="entry name" value="PHD"/>
    <property type="match status" value="2"/>
</dbReference>
<evidence type="ECO:0000256" key="11">
    <source>
        <dbReference type="ARBA" id="ARBA00023163"/>
    </source>
</evidence>
<dbReference type="CDD" id="cd15534">
    <property type="entry name" value="PHD2_PHF12_Rco1"/>
    <property type="match status" value="1"/>
</dbReference>
<evidence type="ECO:0000256" key="5">
    <source>
        <dbReference type="ARBA" id="ARBA00022723"/>
    </source>
</evidence>
<dbReference type="GO" id="GO:0003714">
    <property type="term" value="F:transcription corepressor activity"/>
    <property type="evidence" value="ECO:0000318"/>
    <property type="project" value="GO_Central"/>
</dbReference>
<evidence type="ECO:0000256" key="3">
    <source>
        <dbReference type="ARBA" id="ARBA00022499"/>
    </source>
</evidence>
<dbReference type="eggNOG" id="KOG4299">
    <property type="taxonomic scope" value="Eukaryota"/>
</dbReference>
<evidence type="ECO:0000256" key="8">
    <source>
        <dbReference type="ARBA" id="ARBA00022833"/>
    </source>
</evidence>
<dbReference type="GO" id="GO:0000122">
    <property type="term" value="P:negative regulation of transcription by RNA polymerase II"/>
    <property type="evidence" value="ECO:0000318"/>
    <property type="project" value="GO_Central"/>
</dbReference>